<dbReference type="EMBL" id="JAQQAF010000005">
    <property type="protein sequence ID" value="KAJ8486415.1"/>
    <property type="molecule type" value="Genomic_DNA"/>
</dbReference>
<sequence>MARYDKGTSQIFLVDKCESQAMTTYTAFYVLLHYLFDCSMQWIDLFSSDHGSSSLKQPVVLRHQCSRRVGKG</sequence>
<evidence type="ECO:0000313" key="2">
    <source>
        <dbReference type="Proteomes" id="UP001222027"/>
    </source>
</evidence>
<keyword evidence="2" id="KW-1185">Reference proteome</keyword>
<organism evidence="1 2">
    <name type="scientific">Ensete ventricosum</name>
    <name type="common">Abyssinian banana</name>
    <name type="synonym">Musa ensete</name>
    <dbReference type="NCBI Taxonomy" id="4639"/>
    <lineage>
        <taxon>Eukaryota</taxon>
        <taxon>Viridiplantae</taxon>
        <taxon>Streptophyta</taxon>
        <taxon>Embryophyta</taxon>
        <taxon>Tracheophyta</taxon>
        <taxon>Spermatophyta</taxon>
        <taxon>Magnoliopsida</taxon>
        <taxon>Liliopsida</taxon>
        <taxon>Zingiberales</taxon>
        <taxon>Musaceae</taxon>
        <taxon>Ensete</taxon>
    </lineage>
</organism>
<name>A0AAV8PGQ3_ENSVE</name>
<dbReference type="AlphaFoldDB" id="A0AAV8PGQ3"/>
<protein>
    <submittedName>
        <fullName evidence="1">Uncharacterized protein</fullName>
    </submittedName>
</protein>
<reference evidence="1 2" key="1">
    <citation type="submission" date="2022-12" db="EMBL/GenBank/DDBJ databases">
        <title>Chromosome-scale assembly of the Ensete ventricosum genome.</title>
        <authorList>
            <person name="Dussert Y."/>
            <person name="Stocks J."/>
            <person name="Wendawek A."/>
            <person name="Woldeyes F."/>
            <person name="Nichols R.A."/>
            <person name="Borrell J.S."/>
        </authorList>
    </citation>
    <scope>NUCLEOTIDE SEQUENCE [LARGE SCALE GENOMIC DNA]</scope>
    <source>
        <strain evidence="2">cv. Maze</strain>
        <tissue evidence="1">Seeds</tissue>
    </source>
</reference>
<comment type="caution">
    <text evidence="1">The sequence shown here is derived from an EMBL/GenBank/DDBJ whole genome shotgun (WGS) entry which is preliminary data.</text>
</comment>
<gene>
    <name evidence="1" type="ORF">OPV22_018900</name>
</gene>
<accession>A0AAV8PGQ3</accession>
<proteinExistence type="predicted"/>
<evidence type="ECO:0000313" key="1">
    <source>
        <dbReference type="EMBL" id="KAJ8486415.1"/>
    </source>
</evidence>
<dbReference type="Proteomes" id="UP001222027">
    <property type="component" value="Unassembled WGS sequence"/>
</dbReference>